<name>A0A1V8M1J8_9GAMM</name>
<dbReference type="PANTHER" id="PTHR30563:SF0">
    <property type="entry name" value="DNA RECOMBINATION PROTEIN RMUC"/>
    <property type="match status" value="1"/>
</dbReference>
<gene>
    <name evidence="6" type="ORF">AU255_18205</name>
</gene>
<dbReference type="Pfam" id="PF02646">
    <property type="entry name" value="RmuC"/>
    <property type="match status" value="1"/>
</dbReference>
<evidence type="ECO:0000256" key="1">
    <source>
        <dbReference type="ARBA" id="ARBA00003416"/>
    </source>
</evidence>
<keyword evidence="5" id="KW-0472">Membrane</keyword>
<dbReference type="EMBL" id="LPUF01000004">
    <property type="protein sequence ID" value="OQK15402.1"/>
    <property type="molecule type" value="Genomic_DNA"/>
</dbReference>
<comment type="similarity">
    <text evidence="2">Belongs to the RmuC family.</text>
</comment>
<evidence type="ECO:0000256" key="5">
    <source>
        <dbReference type="SAM" id="Phobius"/>
    </source>
</evidence>
<protein>
    <submittedName>
        <fullName evidence="6">Recombinase RmuC</fullName>
    </submittedName>
</protein>
<dbReference type="OrthoDB" id="9765111at2"/>
<comment type="caution">
    <text evidence="6">The sequence shown here is derived from an EMBL/GenBank/DDBJ whole genome shotgun (WGS) entry which is preliminary data.</text>
</comment>
<reference evidence="6 7" key="1">
    <citation type="submission" date="2015-12" db="EMBL/GenBank/DDBJ databases">
        <authorList>
            <person name="Shamseldin A."/>
            <person name="Moawad H."/>
            <person name="Abd El-Rahim W.M."/>
            <person name="Sadowsky M.J."/>
        </authorList>
    </citation>
    <scope>NUCLEOTIDE SEQUENCE [LARGE SCALE GENOMIC DNA]</scope>
    <source>
        <strain evidence="6 7">WF1</strain>
    </source>
</reference>
<keyword evidence="7" id="KW-1185">Reference proteome</keyword>
<proteinExistence type="inferred from homology"/>
<keyword evidence="4" id="KW-0233">DNA recombination</keyword>
<sequence>MNELTLDPIFLFASISSFLLFVCLLLLFFVLRKVNALTKSNAEQIKLELVNLLQQNEVTLKEGLNDSRKELRDVSADNRREIHDLFNSFQDTLLKRLGENSSDQNRQLEAFKTALNQLSENLISNSSELKRSVNLSFHETSEALNRKQDEFREKTLEKLNGFEQSIKSDAKDNRQEQNASLKSFEQKFSEVIKEFTGQLGVKFSDLNTQQLTATQQAKTSIVEIRDAIEMQLKAIREDNTQQLGEMRKTVDEKLHETLEKRLGESFKLVSDRLEQVHKGLGEMQNLAIGVGDLKKVLSNVKTRGILGEYQLGNILEQVLSPEQYDINVATKKGSQANVEYAVKLPGKSDQETVWLPIDSKFPLESYQLLLQALEEGDVIKIDLAQKQLLKVIESFAKDISTKYIDPPNTTDFAIMFLPVESLYAEVLRHPEMFEKLQRTYRITITGPTTLSALLNSLHMGFRTLAVQKRSSEVWKILAEVKTEFVKYAGQLERVQKHLHTASSSLEVLQSTRTSMMERKLRSVESVEIEKTTESIQTLGSSANIHED</sequence>
<dbReference type="SUPFAM" id="SSF58113">
    <property type="entry name" value="Apolipoprotein A-I"/>
    <property type="match status" value="1"/>
</dbReference>
<organism evidence="6 7">
    <name type="scientific">Methyloprofundus sedimenti</name>
    <dbReference type="NCBI Taxonomy" id="1420851"/>
    <lineage>
        <taxon>Bacteria</taxon>
        <taxon>Pseudomonadati</taxon>
        <taxon>Pseudomonadota</taxon>
        <taxon>Gammaproteobacteria</taxon>
        <taxon>Methylococcales</taxon>
        <taxon>Methylococcaceae</taxon>
        <taxon>Methyloprofundus</taxon>
    </lineage>
</organism>
<dbReference type="GO" id="GO:0006310">
    <property type="term" value="P:DNA recombination"/>
    <property type="evidence" value="ECO:0007669"/>
    <property type="project" value="UniProtKB-KW"/>
</dbReference>
<dbReference type="AlphaFoldDB" id="A0A1V8M1J8"/>
<evidence type="ECO:0000313" key="7">
    <source>
        <dbReference type="Proteomes" id="UP000191980"/>
    </source>
</evidence>
<dbReference type="InterPro" id="IPR003798">
    <property type="entry name" value="DNA_recombination_RmuC"/>
</dbReference>
<evidence type="ECO:0000256" key="2">
    <source>
        <dbReference type="ARBA" id="ARBA00009840"/>
    </source>
</evidence>
<dbReference type="RefSeq" id="WP_080524343.1">
    <property type="nucleotide sequence ID" value="NZ_LPUF01000004.1"/>
</dbReference>
<dbReference type="Gene3D" id="1.20.5.1230">
    <property type="entry name" value="Apolipoprotein A-I"/>
    <property type="match status" value="1"/>
</dbReference>
<keyword evidence="5" id="KW-0812">Transmembrane</keyword>
<evidence type="ECO:0000256" key="3">
    <source>
        <dbReference type="ARBA" id="ARBA00023054"/>
    </source>
</evidence>
<comment type="function">
    <text evidence="1">Involved in DNA recombination.</text>
</comment>
<keyword evidence="5" id="KW-1133">Transmembrane helix</keyword>
<dbReference type="Proteomes" id="UP000191980">
    <property type="component" value="Unassembled WGS sequence"/>
</dbReference>
<accession>A0A1V8M1J8</accession>
<keyword evidence="3" id="KW-0175">Coiled coil</keyword>
<evidence type="ECO:0000256" key="4">
    <source>
        <dbReference type="ARBA" id="ARBA00023172"/>
    </source>
</evidence>
<evidence type="ECO:0000313" key="6">
    <source>
        <dbReference type="EMBL" id="OQK15402.1"/>
    </source>
</evidence>
<feature type="transmembrane region" description="Helical" evidence="5">
    <location>
        <begin position="12"/>
        <end position="31"/>
    </location>
</feature>
<dbReference type="PANTHER" id="PTHR30563">
    <property type="entry name" value="DNA RECOMBINATION PROTEIN RMUC"/>
    <property type="match status" value="1"/>
</dbReference>